<evidence type="ECO:0000256" key="1">
    <source>
        <dbReference type="SAM" id="MobiDB-lite"/>
    </source>
</evidence>
<evidence type="ECO:0000313" key="2">
    <source>
        <dbReference type="EMBL" id="HJD41469.1"/>
    </source>
</evidence>
<protein>
    <submittedName>
        <fullName evidence="2">Stage V sporulation protein AD</fullName>
    </submittedName>
</protein>
<dbReference type="GO" id="GO:0016746">
    <property type="term" value="F:acyltransferase activity"/>
    <property type="evidence" value="ECO:0007669"/>
    <property type="project" value="InterPro"/>
</dbReference>
<dbReference type="EMBL" id="DWUU01000006">
    <property type="protein sequence ID" value="HJD41469.1"/>
    <property type="molecule type" value="Genomic_DNA"/>
</dbReference>
<feature type="compositionally biased region" description="Basic and acidic residues" evidence="1">
    <location>
        <begin position="186"/>
        <end position="234"/>
    </location>
</feature>
<dbReference type="InterPro" id="IPR016039">
    <property type="entry name" value="Thiolase-like"/>
</dbReference>
<reference evidence="2" key="1">
    <citation type="journal article" date="2021" name="PeerJ">
        <title>Extensive microbial diversity within the chicken gut microbiome revealed by metagenomics and culture.</title>
        <authorList>
            <person name="Gilroy R."/>
            <person name="Ravi A."/>
            <person name="Getino M."/>
            <person name="Pursley I."/>
            <person name="Horton D.L."/>
            <person name="Alikhan N.F."/>
            <person name="Baker D."/>
            <person name="Gharbi K."/>
            <person name="Hall N."/>
            <person name="Watson M."/>
            <person name="Adriaenssens E.M."/>
            <person name="Foster-Nyarko E."/>
            <person name="Jarju S."/>
            <person name="Secka A."/>
            <person name="Antonio M."/>
            <person name="Oren A."/>
            <person name="Chaudhuri R.R."/>
            <person name="La Ragione R."/>
            <person name="Hildebrand F."/>
            <person name="Pallen M.J."/>
        </authorList>
    </citation>
    <scope>NUCLEOTIDE SEQUENCE</scope>
    <source>
        <strain evidence="2">ChiBcec15-3976</strain>
    </source>
</reference>
<dbReference type="SUPFAM" id="SSF53901">
    <property type="entry name" value="Thiolase-like"/>
    <property type="match status" value="1"/>
</dbReference>
<gene>
    <name evidence="2" type="ORF">H9910_00445</name>
</gene>
<proteinExistence type="predicted"/>
<name>A0A9D2RAC4_9FIRM</name>
<dbReference type="InterPro" id="IPR010894">
    <property type="entry name" value="SpoVAD"/>
</dbReference>
<feature type="region of interest" description="Disordered" evidence="1">
    <location>
        <begin position="176"/>
        <end position="234"/>
    </location>
</feature>
<comment type="caution">
    <text evidence="2">The sequence shown here is derived from an EMBL/GenBank/DDBJ whole genome shotgun (WGS) entry which is preliminary data.</text>
</comment>
<reference evidence="2" key="2">
    <citation type="submission" date="2021-04" db="EMBL/GenBank/DDBJ databases">
        <authorList>
            <person name="Gilroy R."/>
        </authorList>
    </citation>
    <scope>NUCLEOTIDE SEQUENCE</scope>
    <source>
        <strain evidence="2">ChiBcec15-3976</strain>
    </source>
</reference>
<dbReference type="Proteomes" id="UP000823909">
    <property type="component" value="Unassembled WGS sequence"/>
</dbReference>
<accession>A0A9D2RAC4</accession>
<dbReference type="AlphaFoldDB" id="A0A9D2RAC4"/>
<evidence type="ECO:0000313" key="3">
    <source>
        <dbReference type="Proteomes" id="UP000823909"/>
    </source>
</evidence>
<dbReference type="Pfam" id="PF07451">
    <property type="entry name" value="SpoVAD"/>
    <property type="match status" value="2"/>
</dbReference>
<sequence>MNEIVKGKQSLLFLQAPRIVSASSVVGSKEAEGPLRKLFDRAEKDDLFGAQTWEEAESTMQKEACMTALHKAGISAEEIRYLFGGDLLRQGIATSMGVEDFQIPMFGLYGACSTSGEALALAAMSASAGYGRYMMAVTSSHFGSAEKEFRFPLGYANQRPLSAQWTVTGSGAFVVAGADVPPEPESGTKREPESGMKREPESGMKREPEIGTKHESEIGTKREPGASGKNESREETCFRHVRITGITVGKIVDYGLKDSQNMGACMAPAAMDTISRNFEDMGRSAGYYDRIITGDLGCIGSSILTDLLKGQGHDIRGRHLDCGMTVFDRETQDTHAGGSGCGCAAVTLAAYVLPKIESGEWGRVLFVPTGALMSTVSFNEGASVPGIAHGIVLEHF</sequence>
<organism evidence="2 3">
    <name type="scientific">Candidatus Mediterraneibacter quadrami</name>
    <dbReference type="NCBI Taxonomy" id="2838684"/>
    <lineage>
        <taxon>Bacteria</taxon>
        <taxon>Bacillati</taxon>
        <taxon>Bacillota</taxon>
        <taxon>Clostridia</taxon>
        <taxon>Lachnospirales</taxon>
        <taxon>Lachnospiraceae</taxon>
        <taxon>Mediterraneibacter</taxon>
    </lineage>
</organism>
<dbReference type="Gene3D" id="3.40.47.40">
    <property type="entry name" value="Stage V sporulation protein AD"/>
    <property type="match status" value="1"/>
</dbReference>
<dbReference type="InterPro" id="IPR038369">
    <property type="entry name" value="SpoVAD_sf"/>
</dbReference>